<gene>
    <name evidence="3" type="ORF">EDC03_0579</name>
</gene>
<dbReference type="AlphaFoldDB" id="A0A3N1HTU9"/>
<dbReference type="RefSeq" id="WP_123378631.1">
    <property type="nucleotide sequence ID" value="NZ_RJKN01000001.1"/>
</dbReference>
<keyword evidence="4" id="KW-1185">Reference proteome</keyword>
<protein>
    <submittedName>
        <fullName evidence="3">Uncharacterized protein</fullName>
    </submittedName>
</protein>
<dbReference type="Proteomes" id="UP000276232">
    <property type="component" value="Unassembled WGS sequence"/>
</dbReference>
<keyword evidence="2" id="KW-0812">Transmembrane</keyword>
<feature type="region of interest" description="Disordered" evidence="1">
    <location>
        <begin position="124"/>
        <end position="144"/>
    </location>
</feature>
<keyword evidence="2" id="KW-1133">Transmembrane helix</keyword>
<dbReference type="InParanoid" id="A0A3N1HTU9"/>
<accession>A0A3N1HTU9</accession>
<feature type="transmembrane region" description="Helical" evidence="2">
    <location>
        <begin position="6"/>
        <end position="27"/>
    </location>
</feature>
<dbReference type="EMBL" id="RJKN01000001">
    <property type="protein sequence ID" value="ROP45963.1"/>
    <property type="molecule type" value="Genomic_DNA"/>
</dbReference>
<keyword evidence="2" id="KW-0472">Membrane</keyword>
<evidence type="ECO:0000256" key="1">
    <source>
        <dbReference type="SAM" id="MobiDB-lite"/>
    </source>
</evidence>
<evidence type="ECO:0000313" key="3">
    <source>
        <dbReference type="EMBL" id="ROP45963.1"/>
    </source>
</evidence>
<sequence>MEDVIPWPAVFDGLGTAGMVAVLFVLLATGRLFTKSSVDRLEAAWTARQASVEQAAAEAVAAAQADRDLRVEAIREDRDAQLTRADATSTEWREAWEASERGRVEAVSQFLEVARGATAAVAAIPDATSGRRPPPPPEAVSDGS</sequence>
<proteinExistence type="predicted"/>
<reference evidence="3 4" key="1">
    <citation type="journal article" date="2015" name="Stand. Genomic Sci.">
        <title>Genomic Encyclopedia of Bacterial and Archaeal Type Strains, Phase III: the genomes of soil and plant-associated and newly described type strains.</title>
        <authorList>
            <person name="Whitman W.B."/>
            <person name="Woyke T."/>
            <person name="Klenk H.P."/>
            <person name="Zhou Y."/>
            <person name="Lilburn T.G."/>
            <person name="Beck B.J."/>
            <person name="De Vos P."/>
            <person name="Vandamme P."/>
            <person name="Eisen J.A."/>
            <person name="Garrity G."/>
            <person name="Hugenholtz P."/>
            <person name="Kyrpides N.C."/>
        </authorList>
    </citation>
    <scope>NUCLEOTIDE SEQUENCE [LARGE SCALE GENOMIC DNA]</scope>
    <source>
        <strain evidence="3 4">CECT 7306</strain>
    </source>
</reference>
<evidence type="ECO:0000256" key="2">
    <source>
        <dbReference type="SAM" id="Phobius"/>
    </source>
</evidence>
<comment type="caution">
    <text evidence="3">The sequence shown here is derived from an EMBL/GenBank/DDBJ whole genome shotgun (WGS) entry which is preliminary data.</text>
</comment>
<organism evidence="3 4">
    <name type="scientific">Pseudokineococcus lusitanus</name>
    <dbReference type="NCBI Taxonomy" id="763993"/>
    <lineage>
        <taxon>Bacteria</taxon>
        <taxon>Bacillati</taxon>
        <taxon>Actinomycetota</taxon>
        <taxon>Actinomycetes</taxon>
        <taxon>Kineosporiales</taxon>
        <taxon>Kineosporiaceae</taxon>
        <taxon>Pseudokineococcus</taxon>
    </lineage>
</organism>
<name>A0A3N1HTU9_9ACTN</name>
<evidence type="ECO:0000313" key="4">
    <source>
        <dbReference type="Proteomes" id="UP000276232"/>
    </source>
</evidence>